<dbReference type="PANTHER" id="PTHR47455">
    <property type="entry name" value="ADENYLYL CYCLASE BETA"/>
    <property type="match status" value="1"/>
</dbReference>
<dbReference type="PROSITE" id="PS50125">
    <property type="entry name" value="GUANYLATE_CYCLASE_2"/>
    <property type="match status" value="2"/>
</dbReference>
<feature type="compositionally biased region" description="Basic and acidic residues" evidence="1">
    <location>
        <begin position="1"/>
        <end position="13"/>
    </location>
</feature>
<evidence type="ECO:0000259" key="2">
    <source>
        <dbReference type="PROSITE" id="PS50125"/>
    </source>
</evidence>
<evidence type="ECO:0000313" key="3">
    <source>
        <dbReference type="EMBL" id="KAF8821133.1"/>
    </source>
</evidence>
<dbReference type="InterPro" id="IPR029787">
    <property type="entry name" value="Nucleotide_cyclase"/>
</dbReference>
<feature type="domain" description="Guanylate cyclase" evidence="2">
    <location>
        <begin position="165"/>
        <end position="332"/>
    </location>
</feature>
<dbReference type="Gene3D" id="3.30.70.1230">
    <property type="entry name" value="Nucleotide cyclase"/>
    <property type="match status" value="2"/>
</dbReference>
<name>A0ABQ7JB02_9APIC</name>
<feature type="region of interest" description="Disordered" evidence="1">
    <location>
        <begin position="1"/>
        <end position="35"/>
    </location>
</feature>
<dbReference type="PANTHER" id="PTHR47455:SF1">
    <property type="entry name" value="GUANYLATE CYCLASE DOMAIN-CONTAINING PROTEIN"/>
    <property type="match status" value="1"/>
</dbReference>
<comment type="caution">
    <text evidence="3">The sequence shown here is derived from an EMBL/GenBank/DDBJ whole genome shotgun (WGS) entry which is preliminary data.</text>
</comment>
<sequence>MHTIKEKTLENRAAKRLSKTEVSAASRNRESTRQHKWFSQNSSALSDLISWRGLSSWLKIMDEHSSQNSFAFYKEAATDEFSILEKESEDETQEWRWLSLRYERRINELTQNAQMRKKKIDEINPNLDLSQFTCYVPRTILEAIEDGRIHSTENFDVIIEEFTAAVAFCDASGFTALTEALGKETNGAELLGVCVNSFFDPLIRILRRWGGDIIKFSGDAVTVVWPVDDEGISSRTRQNEVLNDQFKAADGERYKGGDYITDSSKACRLAVHSSIDLHRALHKFPTPIEEKFLTLHIGIGYGKITILQVGGIMDRWEYVVAGKPLEDIAIAEPLAGIGETVISSMVFDEIEKLIDVQEISPNEFSNQNINPRGKKFYKVISIKGIALSYPPKLAPISISTEQLHLLKRYVSPAVFKRLVAGYHTLSNELRREGSVNKFLVDDKGVLLLVMFGIPPVYHLDDPLRGKKIDKSVPTQKFGIAIFTVLTSLRIMEEMKRIDVNAGVGLSTGRVWCGTVGNMFRKEYTALGDYVNLAARLMASAQKHQILVDNITYEESKHAVDFVELSPIKVKGKEQLVKIFQPIGMSKNSALSSFAMNEMPLTYWPGWKYGQQLNQILSHSINYSQLRKFSHRPPLDYDIPCGPLFPHEWYEATTKKYCFGQSVEPLLPQIYSIEESGGVVVIKGKENLGASELGALLMEIGKMKLHRRNIPDKTHVNIANIPLLAWRKLCTEMIEGVSAIAKKEDTKVYQFCQLHVWSARIDELGNVVRGLDIPGKMGWRSSSCSPMLALNNEKDSQNIKAHDRFSFKEFINPFQLFGVNKSNRNSYLDEDSFSEGESAVTSHFSQETIAPLIGSLIHGFTSFENSIVALHVRSGTSVFAEMDNESWKVASVVARVAMLRRKQKIEATIANLKEWRRLHSRKCLWCKGYKDTIQDINGNHIRPVKLTVLHLENL</sequence>
<organism evidence="3 4">
    <name type="scientific">Cardiosporidium cionae</name>
    <dbReference type="NCBI Taxonomy" id="476202"/>
    <lineage>
        <taxon>Eukaryota</taxon>
        <taxon>Sar</taxon>
        <taxon>Alveolata</taxon>
        <taxon>Apicomplexa</taxon>
        <taxon>Aconoidasida</taxon>
        <taxon>Nephromycida</taxon>
        <taxon>Cardiosporidium</taxon>
    </lineage>
</organism>
<dbReference type="CDD" id="cd07302">
    <property type="entry name" value="CHD"/>
    <property type="match status" value="2"/>
</dbReference>
<dbReference type="SUPFAM" id="SSF55073">
    <property type="entry name" value="Nucleotide cyclase"/>
    <property type="match status" value="2"/>
</dbReference>
<dbReference type="EMBL" id="JADAQX010000231">
    <property type="protein sequence ID" value="KAF8821133.1"/>
    <property type="molecule type" value="Genomic_DNA"/>
</dbReference>
<proteinExistence type="predicted"/>
<reference evidence="3 4" key="1">
    <citation type="journal article" date="2020" name="bioRxiv">
        <title>Metabolic contributions of an alphaproteobacterial endosymbiont in the apicomplexan Cardiosporidium cionae.</title>
        <authorList>
            <person name="Hunter E.S."/>
            <person name="Paight C.J."/>
            <person name="Lane C.E."/>
        </authorList>
    </citation>
    <scope>NUCLEOTIDE SEQUENCE [LARGE SCALE GENOMIC DNA]</scope>
    <source>
        <strain evidence="3">ESH_2018</strain>
    </source>
</reference>
<dbReference type="Proteomes" id="UP000823046">
    <property type="component" value="Unassembled WGS sequence"/>
</dbReference>
<gene>
    <name evidence="3" type="ORF">IE077_002437</name>
</gene>
<dbReference type="Pfam" id="PF00211">
    <property type="entry name" value="Guanylate_cyc"/>
    <property type="match status" value="1"/>
</dbReference>
<dbReference type="InterPro" id="IPR001054">
    <property type="entry name" value="A/G_cyclase"/>
</dbReference>
<accession>A0ABQ7JB02</accession>
<keyword evidence="4" id="KW-1185">Reference proteome</keyword>
<protein>
    <submittedName>
        <fullName evidence="3">Adenylate cyclase</fullName>
    </submittedName>
</protein>
<evidence type="ECO:0000256" key="1">
    <source>
        <dbReference type="SAM" id="MobiDB-lite"/>
    </source>
</evidence>
<evidence type="ECO:0000313" key="4">
    <source>
        <dbReference type="Proteomes" id="UP000823046"/>
    </source>
</evidence>
<feature type="domain" description="Guanylate cyclase" evidence="2">
    <location>
        <begin position="393"/>
        <end position="537"/>
    </location>
</feature>